<keyword evidence="6" id="KW-1185">Reference proteome</keyword>
<protein>
    <recommendedName>
        <fullName evidence="3">ATP-dependent RecD2 DNA helicase</fullName>
        <ecNumber evidence="3">5.6.2.3</ecNumber>
    </recommendedName>
    <alternativeName>
        <fullName evidence="3">DNA 5'-3' helicase subunit RecD2</fullName>
    </alternativeName>
</protein>
<dbReference type="Gene3D" id="1.10.150.20">
    <property type="entry name" value="5' to 3' exonuclease, C-terminal subdomain"/>
    <property type="match status" value="1"/>
</dbReference>
<dbReference type="Gene3D" id="1.10.10.2220">
    <property type="match status" value="1"/>
</dbReference>
<comment type="similarity">
    <text evidence="3">Belongs to the RecD family. RecD2 subfamily.</text>
</comment>
<dbReference type="CDD" id="cd18809">
    <property type="entry name" value="SF1_C_RecD"/>
    <property type="match status" value="1"/>
</dbReference>
<dbReference type="Proteomes" id="UP001199424">
    <property type="component" value="Unassembled WGS sequence"/>
</dbReference>
<dbReference type="GO" id="GO:0003677">
    <property type="term" value="F:DNA binding"/>
    <property type="evidence" value="ECO:0007669"/>
    <property type="project" value="UniProtKB-UniRule"/>
</dbReference>
<evidence type="ECO:0000313" key="5">
    <source>
        <dbReference type="EMBL" id="MCC2135497.1"/>
    </source>
</evidence>
<dbReference type="InterPro" id="IPR027785">
    <property type="entry name" value="UvrD-like_helicase_C"/>
</dbReference>
<dbReference type="PANTHER" id="PTHR43788:SF6">
    <property type="entry name" value="DNA HELICASE B"/>
    <property type="match status" value="1"/>
</dbReference>
<dbReference type="RefSeq" id="WP_308448145.1">
    <property type="nucleotide sequence ID" value="NZ_JAJEQC010000001.1"/>
</dbReference>
<keyword evidence="1 3" id="KW-0547">Nucleotide-binding</keyword>
<keyword evidence="2 3" id="KW-0067">ATP-binding</keyword>
<evidence type="ECO:0000256" key="1">
    <source>
        <dbReference type="ARBA" id="ARBA00022741"/>
    </source>
</evidence>
<accession>A0AAE3DHH3</accession>
<dbReference type="GO" id="GO:0043139">
    <property type="term" value="F:5'-3' DNA helicase activity"/>
    <property type="evidence" value="ECO:0007669"/>
    <property type="project" value="UniProtKB-UniRule"/>
</dbReference>
<dbReference type="PANTHER" id="PTHR43788">
    <property type="entry name" value="DNA2/NAM7 HELICASE FAMILY MEMBER"/>
    <property type="match status" value="1"/>
</dbReference>
<reference evidence="5" key="1">
    <citation type="submission" date="2021-10" db="EMBL/GenBank/DDBJ databases">
        <title>Anaerobic single-cell dispensing facilitates the cultivation of human gut bacteria.</title>
        <authorList>
            <person name="Afrizal A."/>
        </authorList>
    </citation>
    <scope>NUCLEOTIDE SEQUENCE</scope>
    <source>
        <strain evidence="5">CLA-AA-H250</strain>
    </source>
</reference>
<organism evidence="5 6">
    <name type="scientific">Hominenteromicrobium mulieris</name>
    <dbReference type="NCBI Taxonomy" id="2885357"/>
    <lineage>
        <taxon>Bacteria</taxon>
        <taxon>Bacillati</taxon>
        <taxon>Bacillota</taxon>
        <taxon>Clostridia</taxon>
        <taxon>Eubacteriales</taxon>
        <taxon>Oscillospiraceae</taxon>
        <taxon>Hominenteromicrobium</taxon>
    </lineage>
</organism>
<sequence>MPQENGLLEMEGSVENIVYHNDSNQYTVLEVDCGEELITVVGTFPYVSVGERLHLYGTWTSHATFGQQFRAQAFERSRPADTAAMLKYLSSGAVKGIGGALAGRIIEAFGDESIKVIEEDPARLATVKGITLKKAKEISEEMQRVNGIRDLMAFLGSFGVRPEDTVKVWKVYGQDSVACIQEDPYRLCSDKIGISFAVADQLAESLEYDRDNKERVKAGVLYVLRHNLNNGHTCLPADKLCAAAAKLLGVPPESAQEALLELCQTFEAVNENFNGRDFVFLPKQHRSEVYCADRIHMMLRYPPESITGIDREIAEIERTKGIEYAELQKDAIRAALEKGLLILTGGPGTGKTTTLNAIIRILMEKGETVFLAAPTGRAAKRMSELTGVEAKTIHRMLQVDWDDNDDPVFQINERNPLECDAVVIDELSMVDAYVFESVLRALPIGCRLILVGDSDQLPSVGPGNVIGDLIASKVFPTVQLKEIFRQSMESLIVMNAHKIVEGEMPELSVRSNDFFFMPREDVRSVSETVQSLVVTRLPKSYGYSPVTDIQVLCPGRKGELGTVELNRKLREQINPPAKNKPQVTVNGTVFREGDKVMQIKNDYNLPWSREDGTVGEGVYNGDMGIIIDVDKDAGCLRVEIDDKEVLYDFEHAAAELELAYAVTVHKSQGNEFTAVVMPMFPGAPQLSYRNLLYTGITRAKKLLILVGKRSVVADMVANDKKTRRFSGLQHFLLEKPEEDGPEQNEEAEA</sequence>
<dbReference type="SMART" id="SM00382">
    <property type="entry name" value="AAA"/>
    <property type="match status" value="1"/>
</dbReference>
<comment type="function">
    <text evidence="3">DNA-dependent ATPase and ATP-dependent 5'-3' DNA helicase. Has no activity on blunt DNA or DNA with 3'-overhangs, requires at least 10 bases of 5'-ssDNA for helicase activity.</text>
</comment>
<dbReference type="Pfam" id="PF14520">
    <property type="entry name" value="HHH_5"/>
    <property type="match status" value="1"/>
</dbReference>
<gene>
    <name evidence="3" type="primary">recD2</name>
    <name evidence="5" type="ORF">LKD31_00490</name>
</gene>
<dbReference type="InterPro" id="IPR010994">
    <property type="entry name" value="RuvA_2-like"/>
</dbReference>
<evidence type="ECO:0000313" key="6">
    <source>
        <dbReference type="Proteomes" id="UP001199424"/>
    </source>
</evidence>
<keyword evidence="3" id="KW-0378">Hydrolase</keyword>
<dbReference type="SUPFAM" id="SSF52540">
    <property type="entry name" value="P-loop containing nucleoside triphosphate hydrolases"/>
    <property type="match status" value="1"/>
</dbReference>
<dbReference type="NCBIfam" id="TIGR01448">
    <property type="entry name" value="recD_rel"/>
    <property type="match status" value="1"/>
</dbReference>
<dbReference type="GO" id="GO:0016787">
    <property type="term" value="F:hydrolase activity"/>
    <property type="evidence" value="ECO:0007669"/>
    <property type="project" value="UniProtKB-KW"/>
</dbReference>
<dbReference type="GO" id="GO:0006310">
    <property type="term" value="P:DNA recombination"/>
    <property type="evidence" value="ECO:0007669"/>
    <property type="project" value="InterPro"/>
</dbReference>
<dbReference type="Pfam" id="PF18335">
    <property type="entry name" value="SH3_13"/>
    <property type="match status" value="1"/>
</dbReference>
<dbReference type="GO" id="GO:0005524">
    <property type="term" value="F:ATP binding"/>
    <property type="evidence" value="ECO:0007669"/>
    <property type="project" value="UniProtKB-UniRule"/>
</dbReference>
<keyword evidence="3" id="KW-0238">DNA-binding</keyword>
<dbReference type="GO" id="GO:0009338">
    <property type="term" value="C:exodeoxyribonuclease V complex"/>
    <property type="evidence" value="ECO:0007669"/>
    <property type="project" value="TreeGrafter"/>
</dbReference>
<dbReference type="Gene3D" id="2.30.30.940">
    <property type="match status" value="1"/>
</dbReference>
<feature type="domain" description="AAA+ ATPase" evidence="4">
    <location>
        <begin position="337"/>
        <end position="484"/>
    </location>
</feature>
<dbReference type="Gene3D" id="3.40.50.300">
    <property type="entry name" value="P-loop containing nucleotide triphosphate hydrolases"/>
    <property type="match status" value="2"/>
</dbReference>
<comment type="caution">
    <text evidence="5">The sequence shown here is derived from an EMBL/GenBank/DDBJ whole genome shotgun (WGS) entry which is preliminary data.</text>
</comment>
<dbReference type="InterPro" id="IPR006345">
    <property type="entry name" value="RecD2"/>
</dbReference>
<dbReference type="Pfam" id="PF14490">
    <property type="entry name" value="HHH_RecD2"/>
    <property type="match status" value="1"/>
</dbReference>
<dbReference type="InterPro" id="IPR003593">
    <property type="entry name" value="AAA+_ATPase"/>
</dbReference>
<dbReference type="CDD" id="cd17933">
    <property type="entry name" value="DEXSc_RecD-like"/>
    <property type="match status" value="1"/>
</dbReference>
<dbReference type="InterPro" id="IPR055446">
    <property type="entry name" value="RecD2_N_OB"/>
</dbReference>
<dbReference type="EMBL" id="JAJEQC010000001">
    <property type="protein sequence ID" value="MCC2135497.1"/>
    <property type="molecule type" value="Genomic_DNA"/>
</dbReference>
<keyword evidence="3" id="KW-0413">Isomerase</keyword>
<feature type="binding site" evidence="3">
    <location>
        <begin position="348"/>
        <end position="352"/>
    </location>
    <ligand>
        <name>ATP</name>
        <dbReference type="ChEBI" id="CHEBI:30616"/>
    </ligand>
</feature>
<evidence type="ECO:0000259" key="4">
    <source>
        <dbReference type="SMART" id="SM00382"/>
    </source>
</evidence>
<dbReference type="Pfam" id="PF13245">
    <property type="entry name" value="AAA_19"/>
    <property type="match status" value="1"/>
</dbReference>
<evidence type="ECO:0000256" key="3">
    <source>
        <dbReference type="HAMAP-Rule" id="MF_01488"/>
    </source>
</evidence>
<name>A0AAE3DHH3_9FIRM</name>
<dbReference type="Pfam" id="PF23139">
    <property type="entry name" value="OB_YrrC"/>
    <property type="match status" value="1"/>
</dbReference>
<dbReference type="AlphaFoldDB" id="A0AAE3DHH3"/>
<dbReference type="HAMAP" id="MF_01488">
    <property type="entry name" value="RecD2"/>
    <property type="match status" value="1"/>
</dbReference>
<dbReference type="InterPro" id="IPR027417">
    <property type="entry name" value="P-loop_NTPase"/>
</dbReference>
<dbReference type="Pfam" id="PF13538">
    <property type="entry name" value="UvrD_C_2"/>
    <property type="match status" value="1"/>
</dbReference>
<proteinExistence type="inferred from homology"/>
<dbReference type="InterPro" id="IPR041451">
    <property type="entry name" value="RecD2_SH13"/>
</dbReference>
<dbReference type="SUPFAM" id="SSF47781">
    <property type="entry name" value="RuvA domain 2-like"/>
    <property type="match status" value="1"/>
</dbReference>
<keyword evidence="3 5" id="KW-0347">Helicase</keyword>
<dbReference type="InterPro" id="IPR050534">
    <property type="entry name" value="Coronavir_polyprotein_1ab"/>
</dbReference>
<dbReference type="EC" id="5.6.2.3" evidence="3"/>
<dbReference type="InterPro" id="IPR029493">
    <property type="entry name" value="RecD2-like_HHH"/>
</dbReference>
<evidence type="ECO:0000256" key="2">
    <source>
        <dbReference type="ARBA" id="ARBA00022840"/>
    </source>
</evidence>
<dbReference type="GO" id="GO:0017116">
    <property type="term" value="F:single-stranded DNA helicase activity"/>
    <property type="evidence" value="ECO:0007669"/>
    <property type="project" value="TreeGrafter"/>
</dbReference>
<comment type="catalytic activity">
    <reaction evidence="3">
        <text>ATP + H2O = ADP + phosphate + H(+)</text>
        <dbReference type="Rhea" id="RHEA:13065"/>
        <dbReference type="ChEBI" id="CHEBI:15377"/>
        <dbReference type="ChEBI" id="CHEBI:15378"/>
        <dbReference type="ChEBI" id="CHEBI:30616"/>
        <dbReference type="ChEBI" id="CHEBI:43474"/>
        <dbReference type="ChEBI" id="CHEBI:456216"/>
        <dbReference type="EC" id="5.6.2.3"/>
    </reaction>
</comment>